<accession>A0A395WA70</accession>
<dbReference type="Proteomes" id="UP000265489">
    <property type="component" value="Unassembled WGS sequence"/>
</dbReference>
<organism evidence="1 2">
    <name type="scientific">Holdemanella biformis</name>
    <dbReference type="NCBI Taxonomy" id="1735"/>
    <lineage>
        <taxon>Bacteria</taxon>
        <taxon>Bacillati</taxon>
        <taxon>Bacillota</taxon>
        <taxon>Erysipelotrichia</taxon>
        <taxon>Erysipelotrichales</taxon>
        <taxon>Erysipelotrichaceae</taxon>
        <taxon>Holdemanella</taxon>
    </lineage>
</organism>
<dbReference type="EMBL" id="QRYQ01000015">
    <property type="protein sequence ID" value="RGU90786.1"/>
    <property type="molecule type" value="Genomic_DNA"/>
</dbReference>
<comment type="caution">
    <text evidence="1">The sequence shown here is derived from an EMBL/GenBank/DDBJ whole genome shotgun (WGS) entry which is preliminary data.</text>
</comment>
<dbReference type="AlphaFoldDB" id="A0A395WA70"/>
<gene>
    <name evidence="1" type="ORF">DWW32_08295</name>
</gene>
<reference evidence="1 2" key="1">
    <citation type="submission" date="2018-08" db="EMBL/GenBank/DDBJ databases">
        <title>A genome reference for cultivated species of the human gut microbiota.</title>
        <authorList>
            <person name="Zou Y."/>
            <person name="Xue W."/>
            <person name="Luo G."/>
        </authorList>
    </citation>
    <scope>NUCLEOTIDE SEQUENCE [LARGE SCALE GENOMIC DNA]</scope>
    <source>
        <strain evidence="1 2">AF15-20</strain>
    </source>
</reference>
<dbReference type="RefSeq" id="WP_118325443.1">
    <property type="nucleotide sequence ID" value="NZ_QRYH01000014.1"/>
</dbReference>
<dbReference type="GeneID" id="300401937"/>
<evidence type="ECO:0000313" key="1">
    <source>
        <dbReference type="EMBL" id="RGU90786.1"/>
    </source>
</evidence>
<evidence type="ECO:0000313" key="2">
    <source>
        <dbReference type="Proteomes" id="UP000265489"/>
    </source>
</evidence>
<protein>
    <recommendedName>
        <fullName evidence="3">Restriction alleviation protein, Lar family</fullName>
    </recommendedName>
</protein>
<evidence type="ECO:0008006" key="3">
    <source>
        <dbReference type="Google" id="ProtNLM"/>
    </source>
</evidence>
<proteinExistence type="predicted"/>
<name>A0A395WA70_9FIRM</name>
<sequence>MPRIKRCPFCHSTAHLVIDWNSKRINGYYGQYVICTLCSKRTKTETTSDQAIEEWNHHVLKKNIQLTLF</sequence>
<dbReference type="Pfam" id="PF14354">
    <property type="entry name" value="Lar_restr_allev"/>
    <property type="match status" value="1"/>
</dbReference>